<reference evidence="3 4" key="1">
    <citation type="journal article" date="2013" name="PLoS ONE">
        <title>Cultivation and Complete Genome Sequencing of Gloeobacter kilaueensis sp. nov., from a Lava Cave in Kilauea Caldera, Hawai'i.</title>
        <authorList>
            <person name="Saw J.H."/>
            <person name="Schatz M."/>
            <person name="Brown M.V."/>
            <person name="Kunkel D.D."/>
            <person name="Foster J.S."/>
            <person name="Shick H."/>
            <person name="Christensen S."/>
            <person name="Hou S."/>
            <person name="Wan X."/>
            <person name="Donachie S.P."/>
        </authorList>
    </citation>
    <scope>NUCLEOTIDE SEQUENCE [LARGE SCALE GENOMIC DNA]</scope>
    <source>
        <strain evidence="4">JS</strain>
    </source>
</reference>
<dbReference type="KEGG" id="glj:GKIL_1798"/>
<feature type="region of interest" description="Disordered" evidence="2">
    <location>
        <begin position="1"/>
        <end position="24"/>
    </location>
</feature>
<gene>
    <name evidence="3" type="ORF">GKIL_1798</name>
</gene>
<dbReference type="AlphaFoldDB" id="U5QK92"/>
<dbReference type="OrthoDB" id="9850601at2"/>
<protein>
    <submittedName>
        <fullName evidence="3">Transcriptional regulator</fullName>
    </submittedName>
</protein>
<feature type="coiled-coil region" evidence="1">
    <location>
        <begin position="48"/>
        <end position="75"/>
    </location>
</feature>
<dbReference type="eggNOG" id="ENOG503413F">
    <property type="taxonomic scope" value="Bacteria"/>
</dbReference>
<evidence type="ECO:0000256" key="1">
    <source>
        <dbReference type="SAM" id="Coils"/>
    </source>
</evidence>
<name>U5QK92_GLOK1</name>
<dbReference type="RefSeq" id="WP_023173168.1">
    <property type="nucleotide sequence ID" value="NC_022600.1"/>
</dbReference>
<sequence length="180" mass="20486">MSKDSSKVTRLSRAPSAKKVARNMASASRDEIREMFDEFIDLLDHRLEKRADEKEKRAEAKLRRLENSINKLVNYLDAMRNGEPASAVLKVTTELENADIALASITLPKEEYYTYSCSQLAEKLDVRPYDVQMLIKKLGLRGDPRYHLCIKSGKKGQFHKWSAQALEAMRDALKASPVGR</sequence>
<dbReference type="STRING" id="1183438.GKIL_1798"/>
<evidence type="ECO:0000256" key="2">
    <source>
        <dbReference type="SAM" id="MobiDB-lite"/>
    </source>
</evidence>
<organism evidence="3 4">
    <name type="scientific">Gloeobacter kilaueensis (strain ATCC BAA-2537 / CCAP 1431/1 / ULC 316 / JS1)</name>
    <dbReference type="NCBI Taxonomy" id="1183438"/>
    <lineage>
        <taxon>Bacteria</taxon>
        <taxon>Bacillati</taxon>
        <taxon>Cyanobacteriota</taxon>
        <taxon>Cyanophyceae</taxon>
        <taxon>Gloeobacterales</taxon>
        <taxon>Gloeobacteraceae</taxon>
        <taxon>Gloeobacter</taxon>
    </lineage>
</organism>
<dbReference type="HOGENOM" id="CLU_1494192_0_0_3"/>
<proteinExistence type="predicted"/>
<keyword evidence="4" id="KW-1185">Reference proteome</keyword>
<evidence type="ECO:0000313" key="4">
    <source>
        <dbReference type="Proteomes" id="UP000017396"/>
    </source>
</evidence>
<dbReference type="EMBL" id="CP003587">
    <property type="protein sequence ID" value="AGY58044.1"/>
    <property type="molecule type" value="Genomic_DNA"/>
</dbReference>
<accession>U5QK92</accession>
<keyword evidence="1" id="KW-0175">Coiled coil</keyword>
<evidence type="ECO:0000313" key="3">
    <source>
        <dbReference type="EMBL" id="AGY58044.1"/>
    </source>
</evidence>
<dbReference type="Proteomes" id="UP000017396">
    <property type="component" value="Chromosome"/>
</dbReference>